<dbReference type="Proteomes" id="UP000247696">
    <property type="component" value="Chromosome"/>
</dbReference>
<protein>
    <recommendedName>
        <fullName evidence="1">N-acetyltransferase domain-containing protein</fullName>
    </recommendedName>
</protein>
<proteinExistence type="predicted"/>
<name>A0A2Z3YYT5_9CORY</name>
<dbReference type="SUPFAM" id="SSF55729">
    <property type="entry name" value="Acyl-CoA N-acyltransferases (Nat)"/>
    <property type="match status" value="1"/>
</dbReference>
<sequence length="203" mass="21124">MDTITDTTPQAPERLPVIRPERADGSDTGAIRALTAEAFAPPGKAVAPTSARGRGAVVREAGIIDALRESGALSYSLVAVHAGRIVGHAAASPVTLDPDDGGRWYAVGPVSVHPEFRRQGTGSALMRALLDLLVVYGASGVVLFGDPSLYSRFGFEPRDGLTLAGPGPGASQQFQALRLDGEPGVPTATVTYHPAFGDDRPER</sequence>
<keyword evidence="3" id="KW-1185">Reference proteome</keyword>
<dbReference type="OrthoDB" id="9797178at2"/>
<dbReference type="STRING" id="1737425.GCA_900049755_02627"/>
<dbReference type="CDD" id="cd04301">
    <property type="entry name" value="NAT_SF"/>
    <property type="match status" value="1"/>
</dbReference>
<dbReference type="KEGG" id="cpre:Csp1_17010"/>
<dbReference type="InterPro" id="IPR000182">
    <property type="entry name" value="GNAT_dom"/>
</dbReference>
<accession>A0A2Z3YYT5</accession>
<evidence type="ECO:0000313" key="3">
    <source>
        <dbReference type="Proteomes" id="UP000247696"/>
    </source>
</evidence>
<dbReference type="Pfam" id="PF00583">
    <property type="entry name" value="Acetyltransf_1"/>
    <property type="match status" value="1"/>
</dbReference>
<dbReference type="RefSeq" id="WP_066589096.1">
    <property type="nucleotide sequence ID" value="NZ_CABKVS010000002.1"/>
</dbReference>
<dbReference type="InterPro" id="IPR016181">
    <property type="entry name" value="Acyl_CoA_acyltransferase"/>
</dbReference>
<gene>
    <name evidence="2" type="ORF">Csp1_17010</name>
</gene>
<dbReference type="PROSITE" id="PS51186">
    <property type="entry name" value="GNAT"/>
    <property type="match status" value="1"/>
</dbReference>
<dbReference type="EMBL" id="CP024988">
    <property type="protein sequence ID" value="AWT26483.1"/>
    <property type="molecule type" value="Genomic_DNA"/>
</dbReference>
<dbReference type="AlphaFoldDB" id="A0A2Z3YYT5"/>
<dbReference type="GO" id="GO:0016747">
    <property type="term" value="F:acyltransferase activity, transferring groups other than amino-acyl groups"/>
    <property type="evidence" value="ECO:0007669"/>
    <property type="project" value="InterPro"/>
</dbReference>
<reference evidence="3" key="1">
    <citation type="submission" date="2017-11" db="EMBL/GenBank/DDBJ databases">
        <title>Otitis media/interna in a cat caused by the recently described species Corynebacterium provencense.</title>
        <authorList>
            <person name="Kittl S."/>
            <person name="Brodard I."/>
            <person name="Rychener L."/>
            <person name="Jores J."/>
            <person name="Roosje P."/>
            <person name="Gobeli Brawand S."/>
        </authorList>
    </citation>
    <scope>NUCLEOTIDE SEQUENCE [LARGE SCALE GENOMIC DNA]</scope>
    <source>
        <strain evidence="3">17KM38</strain>
    </source>
</reference>
<evidence type="ECO:0000313" key="2">
    <source>
        <dbReference type="EMBL" id="AWT26483.1"/>
    </source>
</evidence>
<evidence type="ECO:0000259" key="1">
    <source>
        <dbReference type="PROSITE" id="PS51186"/>
    </source>
</evidence>
<feature type="domain" description="N-acetyltransferase" evidence="1">
    <location>
        <begin position="16"/>
        <end position="182"/>
    </location>
</feature>
<organism evidence="2 3">
    <name type="scientific">Corynebacterium provencense</name>
    <dbReference type="NCBI Taxonomy" id="1737425"/>
    <lineage>
        <taxon>Bacteria</taxon>
        <taxon>Bacillati</taxon>
        <taxon>Actinomycetota</taxon>
        <taxon>Actinomycetes</taxon>
        <taxon>Mycobacteriales</taxon>
        <taxon>Corynebacteriaceae</taxon>
        <taxon>Corynebacterium</taxon>
    </lineage>
</organism>
<dbReference type="Gene3D" id="3.40.630.30">
    <property type="match status" value="1"/>
</dbReference>